<evidence type="ECO:0000313" key="3">
    <source>
        <dbReference type="Proteomes" id="UP001162162"/>
    </source>
</evidence>
<dbReference type="Gene3D" id="1.10.10.60">
    <property type="entry name" value="Homeodomain-like"/>
    <property type="match status" value="1"/>
</dbReference>
<dbReference type="PANTHER" id="PTHR47595:SF1">
    <property type="entry name" value="MYB_SANT-LIKE DNA-BINDING DOMAIN-CONTAINING PROTEIN"/>
    <property type="match status" value="1"/>
</dbReference>
<dbReference type="EMBL" id="JAPWTK010000160">
    <property type="protein sequence ID" value="KAJ8947490.1"/>
    <property type="molecule type" value="Genomic_DNA"/>
</dbReference>
<dbReference type="Pfam" id="PF13837">
    <property type="entry name" value="Myb_DNA-bind_4"/>
    <property type="match status" value="1"/>
</dbReference>
<accession>A0AAV8Y9L3</accession>
<sequence>MSGAEGGLSEFLVFSSGVEEGEVHKWTHQNTLLFLDLYKNYREKVGSLRIKNLKKMFEEIAKEMQLLTKSRITATNCENRWKVLERNYKKYIENSKLTGRGRKTFEYAEIMHSILGGKRNINPVLLLSSETITIGEPSENIMEVVQEDSEGDPRHEEDQNFKIASTSVIKPKTVKHHNENKRLKCNMLIEIRKDRKEYYKQRLEIEEKKLSQKIRRNVLLEKQNVLLEQYLETNDKK</sequence>
<protein>
    <recommendedName>
        <fullName evidence="1">Myb/SANT-like DNA-binding domain-containing protein</fullName>
    </recommendedName>
</protein>
<comment type="caution">
    <text evidence="2">The sequence shown here is derived from an EMBL/GenBank/DDBJ whole genome shotgun (WGS) entry which is preliminary data.</text>
</comment>
<evidence type="ECO:0000313" key="2">
    <source>
        <dbReference type="EMBL" id="KAJ8947490.1"/>
    </source>
</evidence>
<evidence type="ECO:0000259" key="1">
    <source>
        <dbReference type="Pfam" id="PF13837"/>
    </source>
</evidence>
<reference evidence="2" key="1">
    <citation type="journal article" date="2023" name="Insect Mol. Biol.">
        <title>Genome sequencing provides insights into the evolution of gene families encoding plant cell wall-degrading enzymes in longhorned beetles.</title>
        <authorList>
            <person name="Shin N.R."/>
            <person name="Okamura Y."/>
            <person name="Kirsch R."/>
            <person name="Pauchet Y."/>
        </authorList>
    </citation>
    <scope>NUCLEOTIDE SEQUENCE</scope>
    <source>
        <strain evidence="2">AMC_N1</strain>
    </source>
</reference>
<gene>
    <name evidence="2" type="ORF">NQ318_009793</name>
</gene>
<name>A0AAV8Y9L3_9CUCU</name>
<proteinExistence type="predicted"/>
<keyword evidence="3" id="KW-1185">Reference proteome</keyword>
<feature type="domain" description="Myb/SANT-like DNA-binding" evidence="1">
    <location>
        <begin position="24"/>
        <end position="114"/>
    </location>
</feature>
<organism evidence="2 3">
    <name type="scientific">Aromia moschata</name>
    <dbReference type="NCBI Taxonomy" id="1265417"/>
    <lineage>
        <taxon>Eukaryota</taxon>
        <taxon>Metazoa</taxon>
        <taxon>Ecdysozoa</taxon>
        <taxon>Arthropoda</taxon>
        <taxon>Hexapoda</taxon>
        <taxon>Insecta</taxon>
        <taxon>Pterygota</taxon>
        <taxon>Neoptera</taxon>
        <taxon>Endopterygota</taxon>
        <taxon>Coleoptera</taxon>
        <taxon>Polyphaga</taxon>
        <taxon>Cucujiformia</taxon>
        <taxon>Chrysomeloidea</taxon>
        <taxon>Cerambycidae</taxon>
        <taxon>Cerambycinae</taxon>
        <taxon>Callichromatini</taxon>
        <taxon>Aromia</taxon>
    </lineage>
</organism>
<dbReference type="PANTHER" id="PTHR47595">
    <property type="entry name" value="HEAT SHOCK 70 KDA PROTEIN 14"/>
    <property type="match status" value="1"/>
</dbReference>
<dbReference type="AlphaFoldDB" id="A0AAV8Y9L3"/>
<dbReference type="Proteomes" id="UP001162162">
    <property type="component" value="Unassembled WGS sequence"/>
</dbReference>
<dbReference type="InterPro" id="IPR044822">
    <property type="entry name" value="Myb_DNA-bind_4"/>
</dbReference>